<gene>
    <name evidence="19" type="ORF">Z517_03853</name>
</gene>
<evidence type="ECO:0000259" key="17">
    <source>
        <dbReference type="SMART" id="SM00670"/>
    </source>
</evidence>
<dbReference type="InterPro" id="IPR033770">
    <property type="entry name" value="RRP44_S1"/>
</dbReference>
<dbReference type="GO" id="GO:0003723">
    <property type="term" value="F:RNA binding"/>
    <property type="evidence" value="ECO:0007669"/>
    <property type="project" value="UniProtKB-KW"/>
</dbReference>
<keyword evidence="12" id="KW-0694">RNA-binding</keyword>
<dbReference type="GO" id="GO:0000177">
    <property type="term" value="C:cytoplasmic exosome (RNase complex)"/>
    <property type="evidence" value="ECO:0007669"/>
    <property type="project" value="TreeGrafter"/>
</dbReference>
<keyword evidence="6" id="KW-0698">rRNA processing</keyword>
<comment type="similarity">
    <text evidence="4 16">Belongs to the RNR ribonuclease family.</text>
</comment>
<evidence type="ECO:0000259" key="18">
    <source>
        <dbReference type="SMART" id="SM00955"/>
    </source>
</evidence>
<dbReference type="RefSeq" id="XP_013288411.1">
    <property type="nucleotide sequence ID" value="XM_013432957.1"/>
</dbReference>
<organism evidence="19 20">
    <name type="scientific">Fonsecaea pedrosoi CBS 271.37</name>
    <dbReference type="NCBI Taxonomy" id="1442368"/>
    <lineage>
        <taxon>Eukaryota</taxon>
        <taxon>Fungi</taxon>
        <taxon>Dikarya</taxon>
        <taxon>Ascomycota</taxon>
        <taxon>Pezizomycotina</taxon>
        <taxon>Eurotiomycetes</taxon>
        <taxon>Chaetothyriomycetidae</taxon>
        <taxon>Chaetothyriales</taxon>
        <taxon>Herpotrichiellaceae</taxon>
        <taxon>Fonsecaea</taxon>
    </lineage>
</organism>
<dbReference type="GO" id="GO:0016075">
    <property type="term" value="P:rRNA catabolic process"/>
    <property type="evidence" value="ECO:0007669"/>
    <property type="project" value="TreeGrafter"/>
</dbReference>
<dbReference type="Gene3D" id="2.40.50.140">
    <property type="entry name" value="Nucleic acid-binding proteins"/>
    <property type="match status" value="1"/>
</dbReference>
<keyword evidence="8" id="KW-0255">Endonuclease</keyword>
<dbReference type="GO" id="GO:0006364">
    <property type="term" value="P:rRNA processing"/>
    <property type="evidence" value="ECO:0007669"/>
    <property type="project" value="UniProtKB-KW"/>
</dbReference>
<dbReference type="SMART" id="SM00670">
    <property type="entry name" value="PINc"/>
    <property type="match status" value="1"/>
</dbReference>
<accession>A0A0D2GUC4</accession>
<feature type="domain" description="PIN" evidence="17">
    <location>
        <begin position="85"/>
        <end position="203"/>
    </location>
</feature>
<keyword evidence="5" id="KW-0963">Cytoplasm</keyword>
<evidence type="ECO:0000256" key="10">
    <source>
        <dbReference type="ARBA" id="ARBA00022835"/>
    </source>
</evidence>
<dbReference type="FunFam" id="3.40.50.1010:FF:000010">
    <property type="entry name" value="Exosome complex exonuclease DIS3"/>
    <property type="match status" value="1"/>
</dbReference>
<dbReference type="CDD" id="cd09862">
    <property type="entry name" value="PIN_Rrp44-like"/>
    <property type="match status" value="1"/>
</dbReference>
<evidence type="ECO:0000256" key="11">
    <source>
        <dbReference type="ARBA" id="ARBA00022839"/>
    </source>
</evidence>
<evidence type="ECO:0000256" key="8">
    <source>
        <dbReference type="ARBA" id="ARBA00022759"/>
    </source>
</evidence>
<dbReference type="OrthoDB" id="372421at2759"/>
<dbReference type="FunFam" id="2.40.50.690:FF:000005">
    <property type="entry name" value="Exosome complex exonuclease dis3"/>
    <property type="match status" value="1"/>
</dbReference>
<dbReference type="Gene3D" id="2.40.50.700">
    <property type="match status" value="1"/>
</dbReference>
<dbReference type="SUPFAM" id="SSF50249">
    <property type="entry name" value="Nucleic acid-binding proteins"/>
    <property type="match status" value="3"/>
</dbReference>
<dbReference type="InterPro" id="IPR033771">
    <property type="entry name" value="Rrp44_CSD1"/>
</dbReference>
<dbReference type="InterPro" id="IPR050180">
    <property type="entry name" value="RNR_Ribonuclease"/>
</dbReference>
<evidence type="ECO:0000256" key="1">
    <source>
        <dbReference type="ARBA" id="ARBA00001946"/>
    </source>
</evidence>
<keyword evidence="10" id="KW-0271">Exosome</keyword>
<feature type="domain" description="RNB" evidence="18">
    <location>
        <begin position="512"/>
        <end position="846"/>
    </location>
</feature>
<dbReference type="InterPro" id="IPR002716">
    <property type="entry name" value="PIN_dom"/>
</dbReference>
<sequence length="1007" mass="113073">MKSLKRSLAADPNAGNISSKVFIRSTKSGRVQKVVREQYLRTDIPCSSQLCTDCASTAAPNANGVVPKFVLSKRPTGTKTFTRGHYLVPDTNVLLSAMDLLEAPAHFHDVIVLQTVLEELKNRSLPLYNRLMALVQSDDKRFYLFFNEFRLETAIRRESGESINDRNDRAVRRAAQWYTDHLSKVTKKAPTIVVLTNDQENRRKAQAGNVTALSLREYVEGLDDADRLLDMVSQGADAQEVRAAQGQLFYPEYYSMSRTMTGIKAGTLHQGVFNVSPYNYLEGTVKVPAFDKPLLVLGRESSNRSISGDVVVVEILPKYQWKAPSTQILDEETINENDNPDDEEQEETVVTENERRALQEEVRRAHIAGAETKAQPTCKVVGVVKRNWRQLVGTIDTASGGTSGNRQTTVFLIPMDKRIPKIRIRTRQVDELIGKRILATIDSWDRDSRYPIGHYIRSLGELETKDAETEALLLEYDVQYRPFPKTVLDCLPTEGHSWKVPSALSDPGWQGRQDLRHLFVCSIDPPGCQDIDDALHARKLSNGNFEVGVHIADVSHFVKPNNAMDAEASARGTTVYLVDKRIDMLPMLLGTDLCSLKPHVERYAFSTIWEITPDAEVVTSSFTKSVILSKEGFSYEQAQKRIDDPSATDELTQGMRVLLSLSQKLRQKRMDAGALNLSSPEVRIEADSESSDSLADVKAKASLATNSLVEEFMLLANITVARKIQSVFPQTALLRRHAIPPASNFSDLSEQLKKMRGFELDVSSSRALADSLDLCVDPKHPFFNTLIRIMATRCMTSAEYFCSGSHAEPEYRHYGLASEIYTHFTSPIRRYADLLVHRQLAYAIGYDGQGSEVVDFDLRNKGKLERVCQNLNFRHRNAQLAGRASIEYYVGQALKARAEKSPKAAIDVDGYVMRVFENGMVVFVPQFGIEGLVRLEDFHLNSAEASKRESKFDGDSYRLTVFEKGHEQDGVTVELFQQLKVRVSSEERSGARDKGKRRVRMVVLPAR</sequence>
<keyword evidence="7" id="KW-0540">Nuclease</keyword>
<dbReference type="SUPFAM" id="SSF88723">
    <property type="entry name" value="PIN domain-like"/>
    <property type="match status" value="1"/>
</dbReference>
<dbReference type="EMBL" id="KN846970">
    <property type="protein sequence ID" value="KIW84603.1"/>
    <property type="molecule type" value="Genomic_DNA"/>
</dbReference>
<dbReference type="PANTHER" id="PTHR23355">
    <property type="entry name" value="RIBONUCLEASE"/>
    <property type="match status" value="1"/>
</dbReference>
<evidence type="ECO:0000256" key="9">
    <source>
        <dbReference type="ARBA" id="ARBA00022801"/>
    </source>
</evidence>
<protein>
    <recommendedName>
        <fullName evidence="15">Chromosome disjunction protein 3</fullName>
    </recommendedName>
    <alternativeName>
        <fullName evidence="14">Ribosomal RNA-processing protein 44</fullName>
    </alternativeName>
</protein>
<evidence type="ECO:0000256" key="7">
    <source>
        <dbReference type="ARBA" id="ARBA00022722"/>
    </source>
</evidence>
<dbReference type="PANTHER" id="PTHR23355:SF35">
    <property type="entry name" value="EXOSOME COMPLEX EXONUCLEASE RRP44"/>
    <property type="match status" value="1"/>
</dbReference>
<evidence type="ECO:0000313" key="19">
    <source>
        <dbReference type="EMBL" id="KIW84603.1"/>
    </source>
</evidence>
<dbReference type="GO" id="GO:0004519">
    <property type="term" value="F:endonuclease activity"/>
    <property type="evidence" value="ECO:0007669"/>
    <property type="project" value="UniProtKB-KW"/>
</dbReference>
<dbReference type="PROSITE" id="PS01175">
    <property type="entry name" value="RIBONUCLEASE_II"/>
    <property type="match status" value="1"/>
</dbReference>
<keyword evidence="20" id="KW-1185">Reference proteome</keyword>
<dbReference type="GO" id="GO:0005730">
    <property type="term" value="C:nucleolus"/>
    <property type="evidence" value="ECO:0007669"/>
    <property type="project" value="UniProtKB-SubCell"/>
</dbReference>
<evidence type="ECO:0000256" key="12">
    <source>
        <dbReference type="ARBA" id="ARBA00022884"/>
    </source>
</evidence>
<dbReference type="GO" id="GO:0071031">
    <property type="term" value="P:nuclear mRNA surveillance of mRNA 3'-end processing"/>
    <property type="evidence" value="ECO:0007669"/>
    <property type="project" value="TreeGrafter"/>
</dbReference>
<dbReference type="AlphaFoldDB" id="A0A0D2GUC4"/>
<keyword evidence="9" id="KW-0378">Hydrolase</keyword>
<dbReference type="Gene3D" id="3.40.50.1010">
    <property type="entry name" value="5'-nuclease"/>
    <property type="match status" value="1"/>
</dbReference>
<dbReference type="SMART" id="SM00955">
    <property type="entry name" value="RNB"/>
    <property type="match status" value="1"/>
</dbReference>
<evidence type="ECO:0000256" key="15">
    <source>
        <dbReference type="ARBA" id="ARBA00081547"/>
    </source>
</evidence>
<dbReference type="Gene3D" id="2.40.50.690">
    <property type="match status" value="1"/>
</dbReference>
<dbReference type="InterPro" id="IPR012340">
    <property type="entry name" value="NA-bd_OB-fold"/>
</dbReference>
<evidence type="ECO:0000256" key="6">
    <source>
        <dbReference type="ARBA" id="ARBA00022552"/>
    </source>
</evidence>
<dbReference type="VEuPathDB" id="FungiDB:Z517_03853"/>
<evidence type="ECO:0000256" key="3">
    <source>
        <dbReference type="ARBA" id="ARBA00004604"/>
    </source>
</evidence>
<dbReference type="InterPro" id="IPR022966">
    <property type="entry name" value="RNase_II/R_CS"/>
</dbReference>
<keyword evidence="13" id="KW-0539">Nucleus</keyword>
<dbReference type="Pfam" id="PF13638">
    <property type="entry name" value="PIN_4"/>
    <property type="match status" value="1"/>
</dbReference>
<dbReference type="Pfam" id="PF17215">
    <property type="entry name" value="Rrp44_S1"/>
    <property type="match status" value="1"/>
</dbReference>
<proteinExistence type="inferred from homology"/>
<dbReference type="GO" id="GO:0071034">
    <property type="term" value="P:CUT catabolic process"/>
    <property type="evidence" value="ECO:0007669"/>
    <property type="project" value="UniProtKB-ARBA"/>
</dbReference>
<comment type="cofactor">
    <cofactor evidence="1">
        <name>Mg(2+)</name>
        <dbReference type="ChEBI" id="CHEBI:18420"/>
    </cofactor>
</comment>
<dbReference type="Proteomes" id="UP000053029">
    <property type="component" value="Unassembled WGS sequence"/>
</dbReference>
<dbReference type="InterPro" id="IPR001900">
    <property type="entry name" value="RNase_II/R"/>
</dbReference>
<dbReference type="Pfam" id="PF17849">
    <property type="entry name" value="OB_Dis3"/>
    <property type="match status" value="1"/>
</dbReference>
<evidence type="ECO:0000256" key="5">
    <source>
        <dbReference type="ARBA" id="ARBA00022490"/>
    </source>
</evidence>
<evidence type="ECO:0000256" key="4">
    <source>
        <dbReference type="ARBA" id="ARBA00005785"/>
    </source>
</evidence>
<name>A0A0D2GUC4_9EURO</name>
<dbReference type="GeneID" id="25303343"/>
<dbReference type="GO" id="GO:0000176">
    <property type="term" value="C:nuclear exosome (RNase complex)"/>
    <property type="evidence" value="ECO:0007669"/>
    <property type="project" value="TreeGrafter"/>
</dbReference>
<reference evidence="19 20" key="1">
    <citation type="submission" date="2015-01" db="EMBL/GenBank/DDBJ databases">
        <title>The Genome Sequence of Fonsecaea pedrosoi CBS 271.37.</title>
        <authorList>
            <consortium name="The Broad Institute Genomics Platform"/>
            <person name="Cuomo C."/>
            <person name="de Hoog S."/>
            <person name="Gorbushina A."/>
            <person name="Stielow B."/>
            <person name="Teixiera M."/>
            <person name="Abouelleil A."/>
            <person name="Chapman S.B."/>
            <person name="Priest M."/>
            <person name="Young S.K."/>
            <person name="Wortman J."/>
            <person name="Nusbaum C."/>
            <person name="Birren B."/>
        </authorList>
    </citation>
    <scope>NUCLEOTIDE SEQUENCE [LARGE SCALE GENOMIC DNA]</scope>
    <source>
        <strain evidence="19 20">CBS 271.37</strain>
    </source>
</reference>
<dbReference type="HOGENOM" id="CLU_002333_5_0_1"/>
<dbReference type="Pfam" id="PF17216">
    <property type="entry name" value="Rrp44_CSD1"/>
    <property type="match status" value="1"/>
</dbReference>
<evidence type="ECO:0000256" key="13">
    <source>
        <dbReference type="ARBA" id="ARBA00023242"/>
    </source>
</evidence>
<dbReference type="STRING" id="1442368.A0A0D2GUC4"/>
<comment type="subcellular location">
    <subcellularLocation>
        <location evidence="2">Cytoplasm</location>
    </subcellularLocation>
    <subcellularLocation>
        <location evidence="3">Nucleus</location>
        <location evidence="3">Nucleolus</location>
    </subcellularLocation>
</comment>
<evidence type="ECO:0000256" key="16">
    <source>
        <dbReference type="RuleBase" id="RU003901"/>
    </source>
</evidence>
<keyword evidence="11" id="KW-0269">Exonuclease</keyword>
<evidence type="ECO:0000256" key="2">
    <source>
        <dbReference type="ARBA" id="ARBA00004496"/>
    </source>
</evidence>
<evidence type="ECO:0000313" key="20">
    <source>
        <dbReference type="Proteomes" id="UP000053029"/>
    </source>
</evidence>
<dbReference type="Pfam" id="PF00773">
    <property type="entry name" value="RNB"/>
    <property type="match status" value="1"/>
</dbReference>
<dbReference type="InterPro" id="IPR029060">
    <property type="entry name" value="PIN-like_dom_sf"/>
</dbReference>
<dbReference type="GO" id="GO:0000175">
    <property type="term" value="F:3'-5'-RNA exonuclease activity"/>
    <property type="evidence" value="ECO:0007669"/>
    <property type="project" value="UniProtKB-ARBA"/>
</dbReference>
<dbReference type="InterPro" id="IPR041505">
    <property type="entry name" value="Dis3_CSD2"/>
</dbReference>
<evidence type="ECO:0000256" key="14">
    <source>
        <dbReference type="ARBA" id="ARBA00077930"/>
    </source>
</evidence>
<dbReference type="FunFam" id="2.40.50.700:FF:000001">
    <property type="entry name" value="Exosome complex exonuclease exoribonuclease (Rrp44)"/>
    <property type="match status" value="1"/>
</dbReference>